<sequence length="230" mass="24753">MNEIPELPERRRMPEALRDRMWAEIEPRLEAPSRFKAMRAPLAVAASVVVLALGVVFALPLLRGRDATPAAGGSEAQLVQQCLAAASNVPNAGRWRPGARLNLDADHGFLMIRDDKTAAACVIENGKATGVIGNEIGQDDRYGKLTPGRPFDYLTSMNYETESIHFGIAAADVAAVVLVAPDNSDSPGVLRDGTFIVRTKVPENSNQVTTNYVRATLTNGHDVTGPLRPN</sequence>
<dbReference type="EMBL" id="JACHIR010000001">
    <property type="protein sequence ID" value="MBB5891313.1"/>
    <property type="molecule type" value="Genomic_DNA"/>
</dbReference>
<evidence type="ECO:0000313" key="1">
    <source>
        <dbReference type="EMBL" id="MBB5891313.1"/>
    </source>
</evidence>
<dbReference type="AlphaFoldDB" id="A0A7W9KEW6"/>
<dbReference type="Proteomes" id="UP000585638">
    <property type="component" value="Unassembled WGS sequence"/>
</dbReference>
<reference evidence="1 2" key="1">
    <citation type="submission" date="2020-08" db="EMBL/GenBank/DDBJ databases">
        <title>Sequencing the genomes of 1000 actinobacteria strains.</title>
        <authorList>
            <person name="Klenk H.-P."/>
        </authorList>
    </citation>
    <scope>NUCLEOTIDE SEQUENCE [LARGE SCALE GENOMIC DNA]</scope>
    <source>
        <strain evidence="1 2">DSM 43851</strain>
    </source>
</reference>
<accession>A0A7W9KEW6</accession>
<protein>
    <submittedName>
        <fullName evidence="1">Uncharacterized protein</fullName>
    </submittedName>
</protein>
<keyword evidence="2" id="KW-1185">Reference proteome</keyword>
<evidence type="ECO:0000313" key="2">
    <source>
        <dbReference type="Proteomes" id="UP000585638"/>
    </source>
</evidence>
<gene>
    <name evidence="1" type="ORF">BJ998_002509</name>
</gene>
<name>A0A7W9KEW6_9PSEU</name>
<proteinExistence type="predicted"/>
<organism evidence="1 2">
    <name type="scientific">Kutzneria kofuensis</name>
    <dbReference type="NCBI Taxonomy" id="103725"/>
    <lineage>
        <taxon>Bacteria</taxon>
        <taxon>Bacillati</taxon>
        <taxon>Actinomycetota</taxon>
        <taxon>Actinomycetes</taxon>
        <taxon>Pseudonocardiales</taxon>
        <taxon>Pseudonocardiaceae</taxon>
        <taxon>Kutzneria</taxon>
    </lineage>
</organism>
<comment type="caution">
    <text evidence="1">The sequence shown here is derived from an EMBL/GenBank/DDBJ whole genome shotgun (WGS) entry which is preliminary data.</text>
</comment>
<dbReference type="RefSeq" id="WP_184861334.1">
    <property type="nucleotide sequence ID" value="NZ_BAAAWY010000031.1"/>
</dbReference>